<organism evidence="1 2">
    <name type="scientific">Brevibacillus ruminantium</name>
    <dbReference type="NCBI Taxonomy" id="2950604"/>
    <lineage>
        <taxon>Bacteria</taxon>
        <taxon>Bacillati</taxon>
        <taxon>Bacillota</taxon>
        <taxon>Bacilli</taxon>
        <taxon>Bacillales</taxon>
        <taxon>Paenibacillaceae</taxon>
        <taxon>Brevibacillus</taxon>
    </lineage>
</organism>
<dbReference type="Proteomes" id="UP001056500">
    <property type="component" value="Chromosome"/>
</dbReference>
<evidence type="ECO:0000313" key="1">
    <source>
        <dbReference type="EMBL" id="USG65819.1"/>
    </source>
</evidence>
<proteinExistence type="predicted"/>
<dbReference type="EMBL" id="CP098755">
    <property type="protein sequence ID" value="USG65819.1"/>
    <property type="molecule type" value="Genomic_DNA"/>
</dbReference>
<dbReference type="InterPro" id="IPR026988">
    <property type="entry name" value="YaaC-like"/>
</dbReference>
<dbReference type="Pfam" id="PF14175">
    <property type="entry name" value="YaaC"/>
    <property type="match status" value="1"/>
</dbReference>
<accession>A0ABY4WGI7</accession>
<dbReference type="RefSeq" id="WP_251872908.1">
    <property type="nucleotide sequence ID" value="NZ_CP098755.1"/>
</dbReference>
<sequence length="326" mass="37949">MEAWSYLRLLETEPAARSFLQESYQKKGLAHAERLAFQQSTRFLYTWKQARLFYESAGKAALSIRPLLLFYGCIHLLKGWLIVMDPDYPQNSKVLQHGVTTRKVKRSHYQFLKDEVRPQKEGLFSHLAGLLTVSPLQDRYGMRELFSYLPALREPLQAVTDFPSPWVAILSSKLVDQDKKEELYALQFPSALEGALAFSEETFRQFFKRFLQSDSLPSLQWLQGQKTMAISSSRLSVLEDHPLLRCQQGTWYFWNGDNGSLPLPEWATHYLLLYVLSMLSRYDTECWGELVLTHSYSEQFLIETFLDYHEKVFATVIMGQMQKNNT</sequence>
<gene>
    <name evidence="1" type="ORF">NDK47_00090</name>
</gene>
<reference evidence="1" key="1">
    <citation type="submission" date="2022-06" db="EMBL/GenBank/DDBJ databases">
        <title>Genome sequencing of Brevibacillus sp. BB3-R1.</title>
        <authorList>
            <person name="Heo J."/>
            <person name="Lee D."/>
            <person name="Won M."/>
            <person name="Han B.-H."/>
            <person name="Hong S.-B."/>
            <person name="Kwon S.-W."/>
        </authorList>
    </citation>
    <scope>NUCLEOTIDE SEQUENCE</scope>
    <source>
        <strain evidence="1">BB3-R1</strain>
    </source>
</reference>
<keyword evidence="2" id="KW-1185">Reference proteome</keyword>
<evidence type="ECO:0000313" key="2">
    <source>
        <dbReference type="Proteomes" id="UP001056500"/>
    </source>
</evidence>
<name>A0ABY4WGI7_9BACL</name>
<protein>
    <submittedName>
        <fullName evidence="1">YaaC family protein</fullName>
    </submittedName>
</protein>